<evidence type="ECO:0000313" key="3">
    <source>
        <dbReference type="Proteomes" id="UP001234880"/>
    </source>
</evidence>
<dbReference type="EMBL" id="JAURUE010000002">
    <property type="protein sequence ID" value="MDP9613258.1"/>
    <property type="molecule type" value="Genomic_DNA"/>
</dbReference>
<organism evidence="2 3">
    <name type="scientific">Streptomyces demainii</name>
    <dbReference type="NCBI Taxonomy" id="588122"/>
    <lineage>
        <taxon>Bacteria</taxon>
        <taxon>Bacillati</taxon>
        <taxon>Actinomycetota</taxon>
        <taxon>Actinomycetes</taxon>
        <taxon>Kitasatosporales</taxon>
        <taxon>Streptomycetaceae</taxon>
        <taxon>Streptomyces</taxon>
    </lineage>
</organism>
<keyword evidence="3" id="KW-1185">Reference proteome</keyword>
<feature type="compositionally biased region" description="Pro residues" evidence="1">
    <location>
        <begin position="1"/>
        <end position="13"/>
    </location>
</feature>
<name>A0ABT9KXT3_9ACTN</name>
<gene>
    <name evidence="2" type="ORF">JOF35_005596</name>
</gene>
<comment type="caution">
    <text evidence="2">The sequence shown here is derived from an EMBL/GenBank/DDBJ whole genome shotgun (WGS) entry which is preliminary data.</text>
</comment>
<protein>
    <submittedName>
        <fullName evidence="2">Uncharacterized protein</fullName>
    </submittedName>
</protein>
<evidence type="ECO:0000313" key="2">
    <source>
        <dbReference type="EMBL" id="MDP9613258.1"/>
    </source>
</evidence>
<accession>A0ABT9KXT3</accession>
<feature type="region of interest" description="Disordered" evidence="1">
    <location>
        <begin position="1"/>
        <end position="28"/>
    </location>
</feature>
<reference evidence="2 3" key="1">
    <citation type="submission" date="2023-07" db="EMBL/GenBank/DDBJ databases">
        <title>Sequencing the genomes of 1000 actinobacteria strains.</title>
        <authorList>
            <person name="Klenk H.-P."/>
        </authorList>
    </citation>
    <scope>NUCLEOTIDE SEQUENCE [LARGE SCALE GENOMIC DNA]</scope>
    <source>
        <strain evidence="2 3">DSM 41600</strain>
    </source>
</reference>
<sequence>MAPGPPGSPPAPPDQLTRAVARGRATERRERWQWVRPLCVTSAVVAGNAAPVGAGPRSQTACSRALVSADDISVA</sequence>
<dbReference type="Proteomes" id="UP001234880">
    <property type="component" value="Unassembled WGS sequence"/>
</dbReference>
<evidence type="ECO:0000256" key="1">
    <source>
        <dbReference type="SAM" id="MobiDB-lite"/>
    </source>
</evidence>
<proteinExistence type="predicted"/>